<dbReference type="GO" id="GO:0005524">
    <property type="term" value="F:ATP binding"/>
    <property type="evidence" value="ECO:0007669"/>
    <property type="project" value="UniProtKB-KW"/>
</dbReference>
<reference evidence="5 6" key="1">
    <citation type="submission" date="2018-10" db="EMBL/GenBank/DDBJ databases">
        <title>Genomic Encyclopedia of Archaeal and Bacterial Type Strains, Phase II (KMG-II): from individual species to whole genera.</title>
        <authorList>
            <person name="Goeker M."/>
        </authorList>
    </citation>
    <scope>NUCLEOTIDE SEQUENCE [LARGE SCALE GENOMIC DNA]</scope>
    <source>
        <strain evidence="5 6">DSM 18602</strain>
    </source>
</reference>
<dbReference type="Gene3D" id="3.40.50.300">
    <property type="entry name" value="P-loop containing nucleotide triphosphate hydrolases"/>
    <property type="match status" value="4"/>
</dbReference>
<dbReference type="EMBL" id="RBKU01000001">
    <property type="protein sequence ID" value="RKR82303.1"/>
    <property type="molecule type" value="Genomic_DNA"/>
</dbReference>
<feature type="domain" description="AAA+ ATPase" evidence="4">
    <location>
        <begin position="78"/>
        <end position="211"/>
    </location>
</feature>
<dbReference type="InterPro" id="IPR050773">
    <property type="entry name" value="CbxX/CfxQ_RuBisCO_ESX"/>
</dbReference>
<evidence type="ECO:0000256" key="1">
    <source>
        <dbReference type="ARBA" id="ARBA00010378"/>
    </source>
</evidence>
<dbReference type="InterPro" id="IPR003593">
    <property type="entry name" value="AAA+_ATPase"/>
</dbReference>
<keyword evidence="2" id="KW-0547">Nucleotide-binding</keyword>
<protein>
    <submittedName>
        <fullName evidence="5">SpoVK/Ycf46/Vps4 family AAA+-type ATPase</fullName>
    </submittedName>
</protein>
<feature type="domain" description="AAA+ ATPase" evidence="4">
    <location>
        <begin position="620"/>
        <end position="761"/>
    </location>
</feature>
<dbReference type="RefSeq" id="WP_121197920.1">
    <property type="nucleotide sequence ID" value="NZ_RBKU01000001.1"/>
</dbReference>
<dbReference type="PRINTS" id="PR00819">
    <property type="entry name" value="CBXCFQXSUPER"/>
</dbReference>
<dbReference type="CDD" id="cd00009">
    <property type="entry name" value="AAA"/>
    <property type="match status" value="3"/>
</dbReference>
<dbReference type="InterPro" id="IPR003959">
    <property type="entry name" value="ATPase_AAA_core"/>
</dbReference>
<dbReference type="Pfam" id="PF00004">
    <property type="entry name" value="AAA"/>
    <property type="match status" value="4"/>
</dbReference>
<accession>A0A495J0L5</accession>
<gene>
    <name evidence="5" type="ORF">BDD43_2479</name>
</gene>
<dbReference type="InterPro" id="IPR027417">
    <property type="entry name" value="P-loop_NTPase"/>
</dbReference>
<dbReference type="SUPFAM" id="SSF52540">
    <property type="entry name" value="P-loop containing nucleoside triphosphate hydrolases"/>
    <property type="match status" value="4"/>
</dbReference>
<dbReference type="SMART" id="SM00382">
    <property type="entry name" value="AAA"/>
    <property type="match status" value="4"/>
</dbReference>
<feature type="domain" description="AAA+ ATPase" evidence="4">
    <location>
        <begin position="347"/>
        <end position="486"/>
    </location>
</feature>
<evidence type="ECO:0000313" key="5">
    <source>
        <dbReference type="EMBL" id="RKR82303.1"/>
    </source>
</evidence>
<comment type="similarity">
    <text evidence="1">Belongs to the CbxX/CfxQ family.</text>
</comment>
<organism evidence="5 6">
    <name type="scientific">Mucilaginibacter gracilis</name>
    <dbReference type="NCBI Taxonomy" id="423350"/>
    <lineage>
        <taxon>Bacteria</taxon>
        <taxon>Pseudomonadati</taxon>
        <taxon>Bacteroidota</taxon>
        <taxon>Sphingobacteriia</taxon>
        <taxon>Sphingobacteriales</taxon>
        <taxon>Sphingobacteriaceae</taxon>
        <taxon>Mucilaginibacter</taxon>
    </lineage>
</organism>
<dbReference type="InterPro" id="IPR041627">
    <property type="entry name" value="AAA_lid_6"/>
</dbReference>
<name>A0A495J0L5_9SPHI</name>
<evidence type="ECO:0000313" key="6">
    <source>
        <dbReference type="Proteomes" id="UP000268007"/>
    </source>
</evidence>
<dbReference type="AlphaFoldDB" id="A0A495J0L5"/>
<sequence length="1124" mass="123408">MECITCKSPNRVIAKFCKSCGVAIVSTPATTSTVSATGASQFDELDALVGLDEVKAQLKKQINAAVNMRKAGFSYDKHNLFTILVGDSGTGKNTIVNALGAVLFKNGITTQNAVKAVAAAEFGEFARDLKTNIDNAKGGILFIDNVHQLVPSGYQPGQSTQIDKLYAEIESRPPDPIIVLASKEDGFREYLKANPEVNNRFNLKFYLPVLTLDQMVALAEKTIQDQRYTQQDSFSAKLKNRLSFLFRNQSDAEQAVKIGKGGFLVLKEVNNVISDHFADLDIQFPPQMLLETDIKGQVYIPKTAAEVLADLDDFVGMDSVKSFIRNLVNLTAIQQKDAALNGNADIIGAHMILTGNPGTGKTTLAKKLGEIFAASGILSSGHVIEADRSKLVGQYVGETPLLVQKACDEAMGGVLFIDEAYTLMQNDQDTYGQEAIDTLIKRMEDDRGKFIMIAAGYQKQMQNFIDANPGMKSRVKDNIFNLPDYNSAQLLQILRGFVKKGGFELQPEADTKAATVLQEMFDQRSRDFGNARDVRSLYEAILNKRAARISAATSENYDRILLEADVPKQETDLSTGVDVILSELNQLTGLGGVKTEISEVIDFLQGEKLRNASGTKKMSISLHFVFSGNPGTGKTTVARILAKIFKGLGVLPSDKLIEVTDKDLVSGYVGQTSVQTNKVIDSAMGGVLFIDEAYTLSKGISSGGGGFGSEAIDTLLKRMEDDRGKFIVIAAGYSKEMGDFLNSNPGLDSRFSKKITFDDYLPDELNQIMLSMIKQNGFSVDDAAQQTVKQYLADVYQKRDKRFANGRTVRNAFEDIVQIQSKRIIKQKNDGLPYDALAIMAADIPFQATKDVSVSDILAELNNLTGLQAVKNEINSLISFLEIQKMRQPAGYNSATALNLHLIFKGRPGTGKTTVARILASIFKALHVLPIGQLIETDRKDLVGQYVGHTAKQTSDVIDSAMGGVLFIDEAYTLIPEGNPNDFGKEAVDTLLKRMEDDKGKFIVIAAGYPGDMDRFVASNEGLASRFPKVINFEDYKPNELYDIFEGMLAKNELTLAQADTDKVQALFENMYNTRDEHFANGRSVRNLFERSMEKQAVRLSLLKQQGTDITPLINEIIYTDLID</sequence>
<dbReference type="PANTHER" id="PTHR43392">
    <property type="entry name" value="AAA-TYPE ATPASE FAMILY PROTEIN / ANKYRIN REPEAT FAMILY PROTEIN"/>
    <property type="match status" value="1"/>
</dbReference>
<dbReference type="Pfam" id="PF17866">
    <property type="entry name" value="AAA_lid_6"/>
    <property type="match status" value="3"/>
</dbReference>
<dbReference type="GO" id="GO:0016887">
    <property type="term" value="F:ATP hydrolysis activity"/>
    <property type="evidence" value="ECO:0007669"/>
    <property type="project" value="InterPro"/>
</dbReference>
<evidence type="ECO:0000259" key="4">
    <source>
        <dbReference type="SMART" id="SM00382"/>
    </source>
</evidence>
<evidence type="ECO:0000256" key="3">
    <source>
        <dbReference type="ARBA" id="ARBA00022840"/>
    </source>
</evidence>
<dbReference type="Proteomes" id="UP000268007">
    <property type="component" value="Unassembled WGS sequence"/>
</dbReference>
<dbReference type="Gene3D" id="1.10.8.60">
    <property type="match status" value="3"/>
</dbReference>
<evidence type="ECO:0000256" key="2">
    <source>
        <dbReference type="ARBA" id="ARBA00022741"/>
    </source>
</evidence>
<keyword evidence="6" id="KW-1185">Reference proteome</keyword>
<dbReference type="OrthoDB" id="9806903at2"/>
<comment type="caution">
    <text evidence="5">The sequence shown here is derived from an EMBL/GenBank/DDBJ whole genome shotgun (WGS) entry which is preliminary data.</text>
</comment>
<keyword evidence="3" id="KW-0067">ATP-binding</keyword>
<dbReference type="PANTHER" id="PTHR43392:SF2">
    <property type="entry name" value="AAA-TYPE ATPASE FAMILY PROTEIN _ ANKYRIN REPEAT FAMILY PROTEIN"/>
    <property type="match status" value="1"/>
</dbReference>
<feature type="domain" description="AAA+ ATPase" evidence="4">
    <location>
        <begin position="898"/>
        <end position="1037"/>
    </location>
</feature>
<dbReference type="FunFam" id="3.40.50.300:FF:000216">
    <property type="entry name" value="Type VII secretion ATPase EccA"/>
    <property type="match status" value="3"/>
</dbReference>
<proteinExistence type="inferred from homology"/>
<dbReference type="InterPro" id="IPR000641">
    <property type="entry name" value="CbxX/CfxQ"/>
</dbReference>